<feature type="domain" description="Alanine dehydrogenase/pyridine nucleotide transhydrogenase NAD(H)-binding" evidence="10">
    <location>
        <begin position="148"/>
        <end position="298"/>
    </location>
</feature>
<feature type="domain" description="Alanine dehydrogenase/pyridine nucleotide transhydrogenase N-terminal" evidence="11">
    <location>
        <begin position="4"/>
        <end position="136"/>
    </location>
</feature>
<dbReference type="GO" id="GO:0000286">
    <property type="term" value="F:alanine dehydrogenase activity"/>
    <property type="evidence" value="ECO:0007669"/>
    <property type="project" value="UniProtKB-UniRule"/>
</dbReference>
<proteinExistence type="inferred from homology"/>
<comment type="catalytic activity">
    <reaction evidence="6">
        <text>L-alanine + NAD(+) + H2O = pyruvate + NH4(+) + NADH + H(+)</text>
        <dbReference type="Rhea" id="RHEA:18405"/>
        <dbReference type="ChEBI" id="CHEBI:15361"/>
        <dbReference type="ChEBI" id="CHEBI:15377"/>
        <dbReference type="ChEBI" id="CHEBI:15378"/>
        <dbReference type="ChEBI" id="CHEBI:28938"/>
        <dbReference type="ChEBI" id="CHEBI:57540"/>
        <dbReference type="ChEBI" id="CHEBI:57945"/>
        <dbReference type="ChEBI" id="CHEBI:57972"/>
        <dbReference type="EC" id="1.4.1.1"/>
    </reaction>
</comment>
<evidence type="ECO:0000256" key="2">
    <source>
        <dbReference type="ARBA" id="ARBA00005689"/>
    </source>
</evidence>
<dbReference type="Pfam" id="PF05222">
    <property type="entry name" value="AlaDh_PNT_N"/>
    <property type="match status" value="1"/>
</dbReference>
<evidence type="ECO:0000256" key="8">
    <source>
        <dbReference type="PIRSR" id="PIRSR000183-2"/>
    </source>
</evidence>
<dbReference type="KEGG" id="avg:I6H45_06995"/>
<dbReference type="PROSITE" id="PS00837">
    <property type="entry name" value="ALADH_PNT_2"/>
    <property type="match status" value="1"/>
</dbReference>
<feature type="active site" description="Proton donor/acceptor" evidence="7">
    <location>
        <position position="269"/>
    </location>
</feature>
<evidence type="ECO:0000256" key="6">
    <source>
        <dbReference type="PIRNR" id="PIRNR000183"/>
    </source>
</evidence>
<dbReference type="FunFam" id="3.40.50.720:FF:000049">
    <property type="entry name" value="Alanine dehydrogenase"/>
    <property type="match status" value="1"/>
</dbReference>
<evidence type="ECO:0000256" key="3">
    <source>
        <dbReference type="ARBA" id="ARBA00012897"/>
    </source>
</evidence>
<dbReference type="InterPro" id="IPR036291">
    <property type="entry name" value="NAD(P)-bd_dom_sf"/>
</dbReference>
<evidence type="ECO:0000313" key="13">
    <source>
        <dbReference type="EMBL" id="VYT15863.1"/>
    </source>
</evidence>
<feature type="active site" description="Proton donor/acceptor" evidence="7">
    <location>
        <position position="96"/>
    </location>
</feature>
<feature type="binding site" evidence="9">
    <location>
        <begin position="266"/>
        <end position="269"/>
    </location>
    <ligand>
        <name>NAD(+)</name>
        <dbReference type="ChEBI" id="CHEBI:57540"/>
    </ligand>
</feature>
<dbReference type="GeneID" id="79022479"/>
<reference evidence="13" key="1">
    <citation type="submission" date="2019-11" db="EMBL/GenBank/DDBJ databases">
        <authorList>
            <person name="Feng L."/>
        </authorList>
    </citation>
    <scope>NUCLEOTIDE SEQUENCE</scope>
    <source>
        <strain evidence="13">AvaginalisLFYP127</strain>
    </source>
</reference>
<evidence type="ECO:0000313" key="12">
    <source>
        <dbReference type="EMBL" id="QQB61544.1"/>
    </source>
</evidence>
<dbReference type="PIRSF" id="PIRSF000183">
    <property type="entry name" value="Alanine_dh"/>
    <property type="match status" value="1"/>
</dbReference>
<keyword evidence="5 6" id="KW-0520">NAD</keyword>
<evidence type="ECO:0000256" key="4">
    <source>
        <dbReference type="ARBA" id="ARBA00023002"/>
    </source>
</evidence>
<dbReference type="AlphaFoldDB" id="A0A6N2UG07"/>
<feature type="binding site" evidence="9">
    <location>
        <position position="219"/>
    </location>
    <ligand>
        <name>NAD(+)</name>
        <dbReference type="ChEBI" id="CHEBI:57540"/>
    </ligand>
</feature>
<feature type="binding site" evidence="9">
    <location>
        <position position="133"/>
    </location>
    <ligand>
        <name>NAD(+)</name>
        <dbReference type="ChEBI" id="CHEBI:57540"/>
    </ligand>
</feature>
<feature type="binding site" evidence="8">
    <location>
        <position position="15"/>
    </location>
    <ligand>
        <name>substrate</name>
    </ligand>
</feature>
<evidence type="ECO:0000256" key="9">
    <source>
        <dbReference type="PIRSR" id="PIRSR000183-3"/>
    </source>
</evidence>
<dbReference type="EMBL" id="CACRSW010000030">
    <property type="protein sequence ID" value="VYT15863.1"/>
    <property type="molecule type" value="Genomic_DNA"/>
</dbReference>
<evidence type="ECO:0000259" key="10">
    <source>
        <dbReference type="SMART" id="SM01002"/>
    </source>
</evidence>
<dbReference type="Proteomes" id="UP000595276">
    <property type="component" value="Chromosome"/>
</dbReference>
<feature type="binding site" evidence="8">
    <location>
        <position position="75"/>
    </location>
    <ligand>
        <name>substrate</name>
    </ligand>
</feature>
<dbReference type="SMART" id="SM01002">
    <property type="entry name" value="AlaDh_PNT_C"/>
    <property type="match status" value="1"/>
</dbReference>
<dbReference type="InterPro" id="IPR007886">
    <property type="entry name" value="AlaDH/PNT_N"/>
</dbReference>
<dbReference type="GO" id="GO:0005886">
    <property type="term" value="C:plasma membrane"/>
    <property type="evidence" value="ECO:0007669"/>
    <property type="project" value="TreeGrafter"/>
</dbReference>
<organism evidence="13">
    <name type="scientific">Anaerococcus vaginalis</name>
    <dbReference type="NCBI Taxonomy" id="33037"/>
    <lineage>
        <taxon>Bacteria</taxon>
        <taxon>Bacillati</taxon>
        <taxon>Bacillota</taxon>
        <taxon>Tissierellia</taxon>
        <taxon>Tissierellales</taxon>
        <taxon>Peptoniphilaceae</taxon>
        <taxon>Anaerococcus</taxon>
    </lineage>
</organism>
<feature type="binding site" evidence="9">
    <location>
        <begin position="238"/>
        <end position="239"/>
    </location>
    <ligand>
        <name>NAD(+)</name>
        <dbReference type="ChEBI" id="CHEBI:57540"/>
    </ligand>
</feature>
<comment type="similarity">
    <text evidence="2 6">Belongs to the AlaDH/PNT family.</text>
</comment>
<name>A0A6N2UG07_9FIRM</name>
<comment type="pathway">
    <text evidence="1">Amino-acid degradation; L-alanine degradation via dehydrogenase pathway; NH(3) and pyruvate from L-alanine: step 1/1.</text>
</comment>
<dbReference type="InterPro" id="IPR007698">
    <property type="entry name" value="AlaDH/PNT_NAD(H)-bd"/>
</dbReference>
<dbReference type="InterPro" id="IPR008141">
    <property type="entry name" value="Ala_DH"/>
</dbReference>
<feature type="binding site" evidence="9">
    <location>
        <position position="197"/>
    </location>
    <ligand>
        <name>NAD(+)</name>
        <dbReference type="ChEBI" id="CHEBI:57540"/>
    </ligand>
</feature>
<evidence type="ECO:0000256" key="5">
    <source>
        <dbReference type="ARBA" id="ARBA00023027"/>
    </source>
</evidence>
<gene>
    <name evidence="13" type="primary">ald</name>
    <name evidence="13" type="ORF">AVLFYP127_01070</name>
    <name evidence="12" type="ORF">I6H45_06995</name>
</gene>
<dbReference type="SUPFAM" id="SSF52283">
    <property type="entry name" value="Formate/glycerate dehydrogenase catalytic domain-like"/>
    <property type="match status" value="1"/>
</dbReference>
<reference evidence="12 14" key="2">
    <citation type="submission" date="2020-12" db="EMBL/GenBank/DDBJ databases">
        <title>FDA dAtabase for Regulatory Grade micrObial Sequences (FDA-ARGOS): Supporting development and validation of Infectious Disease Dx tests.</title>
        <authorList>
            <person name="Sproer C."/>
            <person name="Gronow S."/>
            <person name="Severitt S."/>
            <person name="Schroder I."/>
            <person name="Tallon L."/>
            <person name="Sadzewicz L."/>
            <person name="Zhao X."/>
            <person name="Boylan J."/>
            <person name="Ott S."/>
            <person name="Bowen H."/>
            <person name="Vavikolanu K."/>
            <person name="Mehta A."/>
            <person name="Aluvathingal J."/>
            <person name="Nadendla S."/>
            <person name="Lowell S."/>
            <person name="Myers T."/>
            <person name="Yan Y."/>
            <person name="Sichtig H."/>
        </authorList>
    </citation>
    <scope>NUCLEOTIDE SEQUENCE [LARGE SCALE GENOMIC DNA]</scope>
    <source>
        <strain evidence="12 14">FDAARGOS_988</strain>
    </source>
</reference>
<dbReference type="PANTHER" id="PTHR42795:SF1">
    <property type="entry name" value="ALANINE DEHYDROGENASE"/>
    <property type="match status" value="1"/>
</dbReference>
<dbReference type="SUPFAM" id="SSF51735">
    <property type="entry name" value="NAD(P)-binding Rossmann-fold domains"/>
    <property type="match status" value="1"/>
</dbReference>
<dbReference type="InterPro" id="IPR008143">
    <property type="entry name" value="Ala_DH/PNT_CS2"/>
</dbReference>
<dbReference type="GO" id="GO:0000166">
    <property type="term" value="F:nucleotide binding"/>
    <property type="evidence" value="ECO:0007669"/>
    <property type="project" value="UniProtKB-KW"/>
</dbReference>
<keyword evidence="4 6" id="KW-0560">Oxidoreductase</keyword>
<dbReference type="GO" id="GO:0042853">
    <property type="term" value="P:L-alanine catabolic process"/>
    <property type="evidence" value="ECO:0007669"/>
    <property type="project" value="UniProtKB-UniPathway"/>
</dbReference>
<accession>A0A6N2UG07</accession>
<dbReference type="NCBIfam" id="TIGR00518">
    <property type="entry name" value="alaDH"/>
    <property type="match status" value="1"/>
</dbReference>
<evidence type="ECO:0000256" key="7">
    <source>
        <dbReference type="PIRSR" id="PIRSR000183-1"/>
    </source>
</evidence>
<dbReference type="UniPathway" id="UPA00527">
    <property type="reaction ID" value="UER00585"/>
</dbReference>
<protein>
    <recommendedName>
        <fullName evidence="3 6">Alanine dehydrogenase</fullName>
        <ecNumber evidence="3 6">1.4.1.1</ecNumber>
    </recommendedName>
</protein>
<dbReference type="Pfam" id="PF01262">
    <property type="entry name" value="AlaDh_PNT_C"/>
    <property type="match status" value="1"/>
</dbReference>
<dbReference type="RefSeq" id="WP_004839233.1">
    <property type="nucleotide sequence ID" value="NZ_CACRSW010000030.1"/>
</dbReference>
<dbReference type="EMBL" id="CP066014">
    <property type="protein sequence ID" value="QQB61544.1"/>
    <property type="molecule type" value="Genomic_DNA"/>
</dbReference>
<dbReference type="PANTHER" id="PTHR42795">
    <property type="entry name" value="ALANINE DEHYDROGENASE"/>
    <property type="match status" value="1"/>
</dbReference>
<evidence type="ECO:0000259" key="11">
    <source>
        <dbReference type="SMART" id="SM01003"/>
    </source>
</evidence>
<dbReference type="Gene3D" id="3.40.50.720">
    <property type="entry name" value="NAD(P)-binding Rossmann-like Domain"/>
    <property type="match status" value="2"/>
</dbReference>
<dbReference type="EC" id="1.4.1.1" evidence="3 6"/>
<keyword evidence="9" id="KW-0547">Nucleotide-binding</keyword>
<dbReference type="SMART" id="SM01003">
    <property type="entry name" value="AlaDh_PNT_N"/>
    <property type="match status" value="1"/>
</dbReference>
<dbReference type="CDD" id="cd05305">
    <property type="entry name" value="L-AlaDH"/>
    <property type="match status" value="1"/>
</dbReference>
<evidence type="ECO:0000313" key="14">
    <source>
        <dbReference type="Proteomes" id="UP000595276"/>
    </source>
</evidence>
<evidence type="ECO:0000256" key="1">
    <source>
        <dbReference type="ARBA" id="ARBA00005206"/>
    </source>
</evidence>
<sequence length="370" mass="39936">MIIGIPKEIKDQESRVATVPGAVAELVKAGHEVLIENNAGLNSGITNKDYEDVGAKIVDSAKDVWEKSDIVYKVKEPLKEEYKYLREGLILYTYLHLASNEELTKELVDKKVTGIAYETLKLDNKLPLLAPMSEIAGRMAVQEGARYLTKPEGGRGILLQGVPGVRPAHVVIVGAGTVGAGAVRIAVGMGARVTVLDVNIDALSRLQDIFPDKIETLYSNPINIEDSVKDADLVISTVLIPGRRAPQLIKEDMVKQMKDGSVIVDVAIDQGGSTDITKGHPTSHTDPVFVKHGVIHYAVANIPGAVAMTSTYALSNATTKYVKTIANLGLKNACEKSPEIISAVNTYDGYVTNEGIAEDNGYEYKELNIK</sequence>